<dbReference type="InterPro" id="IPR036388">
    <property type="entry name" value="WH-like_DNA-bd_sf"/>
</dbReference>
<protein>
    <submittedName>
        <fullName evidence="6">LysR family transcriptional regulator</fullName>
    </submittedName>
</protein>
<evidence type="ECO:0000313" key="7">
    <source>
        <dbReference type="Proteomes" id="UP001500392"/>
    </source>
</evidence>
<dbReference type="Gene3D" id="1.10.10.10">
    <property type="entry name" value="Winged helix-like DNA-binding domain superfamily/Winged helix DNA-binding domain"/>
    <property type="match status" value="1"/>
</dbReference>
<keyword evidence="7" id="KW-1185">Reference proteome</keyword>
<dbReference type="InterPro" id="IPR000847">
    <property type="entry name" value="LysR_HTH_N"/>
</dbReference>
<accession>A0ABP7WTI1</accession>
<keyword evidence="4" id="KW-0804">Transcription</keyword>
<evidence type="ECO:0000256" key="2">
    <source>
        <dbReference type="ARBA" id="ARBA00023015"/>
    </source>
</evidence>
<comment type="caution">
    <text evidence="6">The sequence shown here is derived from an EMBL/GenBank/DDBJ whole genome shotgun (WGS) entry which is preliminary data.</text>
</comment>
<keyword evidence="2" id="KW-0805">Transcription regulation</keyword>
<dbReference type="PANTHER" id="PTHR30126:SF99">
    <property type="entry name" value="TRANSCRIPTIONAL REGULATOR LYSR FAMILY"/>
    <property type="match status" value="1"/>
</dbReference>
<proteinExistence type="inferred from homology"/>
<organism evidence="6 7">
    <name type="scientific">Zhongshania borealis</name>
    <dbReference type="NCBI Taxonomy" id="889488"/>
    <lineage>
        <taxon>Bacteria</taxon>
        <taxon>Pseudomonadati</taxon>
        <taxon>Pseudomonadota</taxon>
        <taxon>Gammaproteobacteria</taxon>
        <taxon>Cellvibrionales</taxon>
        <taxon>Spongiibacteraceae</taxon>
        <taxon>Zhongshania</taxon>
    </lineage>
</organism>
<dbReference type="EMBL" id="BAABDM010000003">
    <property type="protein sequence ID" value="GAA4095055.1"/>
    <property type="molecule type" value="Genomic_DNA"/>
</dbReference>
<sequence>MINPVYLRSFCALIDIGHFTRTADHLHMTQSGVSQHIRKLEEHLGEPLLVRQGKGFTVTACGDRLYREGRRLLAEWDDLEAKVGIDPAYEGVVKLASPGSVGLKLYPYLLQLQKRYPTLVIDYRFAPNSEIEKLIAVHKIDFGLMTCMASNADVSLEAMAEEELLLILPAKHAKPSWDELMSLGFIDHPDGAHHAGQLLGANFPEFQSSQQLNRTGFSNQINLILEPVSLGLGFTVLPTYAVAAFRASSKIKICPLKHKVAETLFIGRHRNKFMPNRVATVMAAVSDCLDDSESD</sequence>
<dbReference type="PANTHER" id="PTHR30126">
    <property type="entry name" value="HTH-TYPE TRANSCRIPTIONAL REGULATOR"/>
    <property type="match status" value="1"/>
</dbReference>
<dbReference type="Pfam" id="PF03466">
    <property type="entry name" value="LysR_substrate"/>
    <property type="match status" value="1"/>
</dbReference>
<evidence type="ECO:0000256" key="3">
    <source>
        <dbReference type="ARBA" id="ARBA00023125"/>
    </source>
</evidence>
<dbReference type="CDD" id="cd05466">
    <property type="entry name" value="PBP2_LTTR_substrate"/>
    <property type="match status" value="1"/>
</dbReference>
<comment type="similarity">
    <text evidence="1">Belongs to the LysR transcriptional regulatory family.</text>
</comment>
<keyword evidence="3" id="KW-0238">DNA-binding</keyword>
<dbReference type="Gene3D" id="3.40.190.10">
    <property type="entry name" value="Periplasmic binding protein-like II"/>
    <property type="match status" value="2"/>
</dbReference>
<name>A0ABP7WTI1_9GAMM</name>
<dbReference type="RefSeq" id="WP_344935116.1">
    <property type="nucleotide sequence ID" value="NZ_BAABDM010000003.1"/>
</dbReference>
<dbReference type="InterPro" id="IPR036390">
    <property type="entry name" value="WH_DNA-bd_sf"/>
</dbReference>
<dbReference type="Proteomes" id="UP001500392">
    <property type="component" value="Unassembled WGS sequence"/>
</dbReference>
<evidence type="ECO:0000259" key="5">
    <source>
        <dbReference type="PROSITE" id="PS50931"/>
    </source>
</evidence>
<reference evidence="7" key="1">
    <citation type="journal article" date="2019" name="Int. J. Syst. Evol. Microbiol.">
        <title>The Global Catalogue of Microorganisms (GCM) 10K type strain sequencing project: providing services to taxonomists for standard genome sequencing and annotation.</title>
        <authorList>
            <consortium name="The Broad Institute Genomics Platform"/>
            <consortium name="The Broad Institute Genome Sequencing Center for Infectious Disease"/>
            <person name="Wu L."/>
            <person name="Ma J."/>
        </authorList>
    </citation>
    <scope>NUCLEOTIDE SEQUENCE [LARGE SCALE GENOMIC DNA]</scope>
    <source>
        <strain evidence="7">JCM 17304</strain>
    </source>
</reference>
<dbReference type="Pfam" id="PF00126">
    <property type="entry name" value="HTH_1"/>
    <property type="match status" value="1"/>
</dbReference>
<dbReference type="PROSITE" id="PS50931">
    <property type="entry name" value="HTH_LYSR"/>
    <property type="match status" value="1"/>
</dbReference>
<evidence type="ECO:0000256" key="1">
    <source>
        <dbReference type="ARBA" id="ARBA00009437"/>
    </source>
</evidence>
<dbReference type="PRINTS" id="PR00039">
    <property type="entry name" value="HTHLYSR"/>
</dbReference>
<gene>
    <name evidence="6" type="ORF">GCM10022414_18970</name>
</gene>
<evidence type="ECO:0000313" key="6">
    <source>
        <dbReference type="EMBL" id="GAA4095055.1"/>
    </source>
</evidence>
<feature type="domain" description="HTH lysR-type" evidence="5">
    <location>
        <begin position="7"/>
        <end position="59"/>
    </location>
</feature>
<dbReference type="InterPro" id="IPR005119">
    <property type="entry name" value="LysR_subst-bd"/>
</dbReference>
<dbReference type="SUPFAM" id="SSF46785">
    <property type="entry name" value="Winged helix' DNA-binding domain"/>
    <property type="match status" value="1"/>
</dbReference>
<evidence type="ECO:0000256" key="4">
    <source>
        <dbReference type="ARBA" id="ARBA00023163"/>
    </source>
</evidence>
<dbReference type="SUPFAM" id="SSF53850">
    <property type="entry name" value="Periplasmic binding protein-like II"/>
    <property type="match status" value="1"/>
</dbReference>